<evidence type="ECO:0000313" key="2">
    <source>
        <dbReference type="EMBL" id="SIT76399.1"/>
    </source>
</evidence>
<dbReference type="OrthoDB" id="6305173at2"/>
<dbReference type="SUPFAM" id="SSF51294">
    <property type="entry name" value="Hedgehog/intein (Hint) domain"/>
    <property type="match status" value="1"/>
</dbReference>
<dbReference type="RefSeq" id="WP_076646982.1">
    <property type="nucleotide sequence ID" value="NZ_FTPS01000001.1"/>
</dbReference>
<organism evidence="2 3">
    <name type="scientific">Pontibaca methylaminivorans</name>
    <dbReference type="NCBI Taxonomy" id="515897"/>
    <lineage>
        <taxon>Bacteria</taxon>
        <taxon>Pseudomonadati</taxon>
        <taxon>Pseudomonadota</taxon>
        <taxon>Alphaproteobacteria</taxon>
        <taxon>Rhodobacterales</taxon>
        <taxon>Roseobacteraceae</taxon>
        <taxon>Pontibaca</taxon>
    </lineage>
</organism>
<evidence type="ECO:0000313" key="3">
    <source>
        <dbReference type="Proteomes" id="UP000192455"/>
    </source>
</evidence>
<reference evidence="2 3" key="1">
    <citation type="submission" date="2017-01" db="EMBL/GenBank/DDBJ databases">
        <authorList>
            <person name="Mah S.A."/>
            <person name="Swanson W.J."/>
            <person name="Moy G.W."/>
            <person name="Vacquier V.D."/>
        </authorList>
    </citation>
    <scope>NUCLEOTIDE SEQUENCE [LARGE SCALE GENOMIC DNA]</scope>
    <source>
        <strain evidence="2 3">DSM 21219</strain>
    </source>
</reference>
<dbReference type="InterPro" id="IPR028992">
    <property type="entry name" value="Hedgehog/Intein_dom"/>
</dbReference>
<keyword evidence="3" id="KW-1185">Reference proteome</keyword>
<accession>A0A1R3WE53</accession>
<dbReference type="InterPro" id="IPR036844">
    <property type="entry name" value="Hint_dom_sf"/>
</dbReference>
<gene>
    <name evidence="2" type="ORF">SAMN05421849_0506</name>
</gene>
<dbReference type="Proteomes" id="UP000192455">
    <property type="component" value="Unassembled WGS sequence"/>
</dbReference>
<dbReference type="EMBL" id="FTPS01000001">
    <property type="protein sequence ID" value="SIT76399.1"/>
    <property type="molecule type" value="Genomic_DNA"/>
</dbReference>
<dbReference type="AlphaFoldDB" id="A0A1R3WE53"/>
<dbReference type="Gene3D" id="2.170.16.10">
    <property type="entry name" value="Hedgehog/Intein (Hint) domain"/>
    <property type="match status" value="1"/>
</dbReference>
<name>A0A1R3WE53_9RHOB</name>
<evidence type="ECO:0000259" key="1">
    <source>
        <dbReference type="Pfam" id="PF13403"/>
    </source>
</evidence>
<dbReference type="STRING" id="515897.SAMN05421849_0506"/>
<dbReference type="Pfam" id="PF13403">
    <property type="entry name" value="Hint_2"/>
    <property type="match status" value="1"/>
</dbReference>
<protein>
    <submittedName>
        <fullName evidence="2">Hint domain-containing protein</fullName>
    </submittedName>
</protein>
<sequence length="336" mass="35831">MTSSSCCVQTVQVYRSRWFRVVLGANMGDAIAPMRDLVADDIYMLSPDASRERLSIDTDAAGRLSVAPGSEAGGAGAMLHLDCAVTLMARSGERAEAILLVELDNAGFVAETYLLSFTPLATETGYALVAVDRAGAARLFAGSAMTSFARGTHITLGSGRQVRIEDLRIGDMVLTRDHGPRPLRWIGQSTLRAVGALAPIRITAGALNNTNDLVLGPDHRLFVYQRDDHIGAGTPGLLLRARHLVNGTSVTVQPGGFVDYFQLLFDRHHLIYAEGIAAESLRVAPDIRAALPAALLDRLGPDPAGHGEGAFHGFEVPETMLGAPGSLERLRRASLI</sequence>
<proteinExistence type="predicted"/>
<feature type="domain" description="Hedgehog/Intein (Hint)" evidence="1">
    <location>
        <begin position="147"/>
        <end position="282"/>
    </location>
</feature>